<dbReference type="SUPFAM" id="SSF56112">
    <property type="entry name" value="Protein kinase-like (PK-like)"/>
    <property type="match status" value="1"/>
</dbReference>
<feature type="compositionally biased region" description="Polar residues" evidence="1">
    <location>
        <begin position="896"/>
        <end position="909"/>
    </location>
</feature>
<reference evidence="3" key="1">
    <citation type="submission" date="2025-08" db="UniProtKB">
        <authorList>
            <consortium name="RefSeq"/>
        </authorList>
    </citation>
    <scope>IDENTIFICATION</scope>
    <source>
        <tissue evidence="3">Whole organism</tissue>
    </source>
</reference>
<feature type="region of interest" description="Disordered" evidence="1">
    <location>
        <begin position="783"/>
        <end position="823"/>
    </location>
</feature>
<proteinExistence type="predicted"/>
<keyword evidence="2" id="KW-1185">Reference proteome</keyword>
<dbReference type="InterPro" id="IPR011009">
    <property type="entry name" value="Kinase-like_dom_sf"/>
</dbReference>
<dbReference type="RefSeq" id="XP_018015605.1">
    <property type="nucleotide sequence ID" value="XM_018160116.2"/>
</dbReference>
<feature type="compositionally biased region" description="Polar residues" evidence="1">
    <location>
        <begin position="786"/>
        <end position="811"/>
    </location>
</feature>
<protein>
    <submittedName>
        <fullName evidence="3">Uncharacterized protein LOC108672452</fullName>
    </submittedName>
</protein>
<organism evidence="2 3">
    <name type="scientific">Hyalella azteca</name>
    <name type="common">Amphipod</name>
    <dbReference type="NCBI Taxonomy" id="294128"/>
    <lineage>
        <taxon>Eukaryota</taxon>
        <taxon>Metazoa</taxon>
        <taxon>Ecdysozoa</taxon>
        <taxon>Arthropoda</taxon>
        <taxon>Crustacea</taxon>
        <taxon>Multicrustacea</taxon>
        <taxon>Malacostraca</taxon>
        <taxon>Eumalacostraca</taxon>
        <taxon>Peracarida</taxon>
        <taxon>Amphipoda</taxon>
        <taxon>Senticaudata</taxon>
        <taxon>Talitrida</taxon>
        <taxon>Talitroidea</taxon>
        <taxon>Hyalellidae</taxon>
        <taxon>Hyalella</taxon>
    </lineage>
</organism>
<name>A0A8B7NPK3_HYAAZ</name>
<accession>A0A8B7NPK3</accession>
<dbReference type="Proteomes" id="UP000694843">
    <property type="component" value="Unplaced"/>
</dbReference>
<feature type="region of interest" description="Disordered" evidence="1">
    <location>
        <begin position="889"/>
        <end position="909"/>
    </location>
</feature>
<dbReference type="GeneID" id="108672452"/>
<dbReference type="KEGG" id="hazt:108672452"/>
<evidence type="ECO:0000313" key="3">
    <source>
        <dbReference type="RefSeq" id="XP_018015605.1"/>
    </source>
</evidence>
<evidence type="ECO:0000313" key="2">
    <source>
        <dbReference type="Proteomes" id="UP000694843"/>
    </source>
</evidence>
<sequence length="1051" mass="117059">MDYGCISAATQMWRNDYQESSGSVSRRNIPSFSSCNFSNFDKEEPVHITELQLRGQLRAYDLEIKRLKRQNPFHLVLEDLDFLQKITELRCAAKNLLWITGPSGLECSLQRVGRSVGVELGAPPDDGPTRLHNGILQAAFMEGTAIKQRMLDGATNQVPRKIITKYLDACQEMELLENLHLLEDLVSCLDAALEKHPSLPACERSGWSRPTYVQLLKKAYAWKRKYVECCDNVSTAAASCCSVYQGYATNLNNLLSTTLYNHEQHSPAASDEDATAEKSLEGLAALKQELQKQSVKNRAVNLRTALQVEAEHAKEMHWVVEALTACRQELEDRLHKVVLVRQLVDFIELRFAAQNNGFAEPPQDDRACGKDLTLLDYVLRSRFDVPDNVKAAVVSDVLRELRDFHDNNMAYQLLSPVNIIVNDAFNLRPLREATTTEPLPPWRFFAPELRQRHDSHLPSASKLCRKTQLVANLAFPASSVPPNKDLTALKKNAIGSSTAVNSSSYHEREVSSSNLKSLNEENEKIVLGRGEAEKASEAISTNLACDVYSLGQIILWLMCLGESMDTLEENMNSSLATHAVLRRMLTKDAIARPSINELLEYDWFGSPSTCPEKCHDPLVVFEEKCEELPLKMTSCDDYHFSPNSAFACVDKAPWSQEFQEGCSVLNPDEDVEVTRLRIYLEEEAIMKEMESNSDSEHDAPEHCFNDPLNNCTEIATIKNHVESSGDTCNPDSAELQVSPDDCNSDSASILDDITTGQFPVIFNGNVQPGNRIIVDTAASINDPFAPQTQRSDTFENESWTSTSDSCVSDTPSEAAKKYRHSKRAQGNSSLNAFNYASKFLPNHHVDDDVEKASGIVFSRPSGKPFQTLPYIANGSPSRDILSLLSTYENSTKDSKGSTSGPVTSPCSKEQITRNEINLDCQPKLVGEKTDGDSEDSSTLHECLRNSPQIKSKANSYPVKTNTQKTKPILRGRILNLRDERGSNQVEASSLNCYQSANVRAPAGNLYDRWQDKSGLIVPKSENYKPSLCGEDEELHEGPDEILLILEEGDKP</sequence>
<gene>
    <name evidence="3" type="primary">LOC108672452</name>
</gene>
<dbReference type="AlphaFoldDB" id="A0A8B7NPK3"/>
<evidence type="ECO:0000256" key="1">
    <source>
        <dbReference type="SAM" id="MobiDB-lite"/>
    </source>
</evidence>
<dbReference type="Gene3D" id="1.10.510.10">
    <property type="entry name" value="Transferase(Phosphotransferase) domain 1"/>
    <property type="match status" value="1"/>
</dbReference>